<keyword evidence="1" id="KW-0805">Transcription regulation</keyword>
<feature type="DNA-binding region" description="H-T-H motif" evidence="4">
    <location>
        <begin position="33"/>
        <end position="52"/>
    </location>
</feature>
<dbReference type="SUPFAM" id="SSF46689">
    <property type="entry name" value="Homeodomain-like"/>
    <property type="match status" value="1"/>
</dbReference>
<dbReference type="GO" id="GO:0003700">
    <property type="term" value="F:DNA-binding transcription factor activity"/>
    <property type="evidence" value="ECO:0007669"/>
    <property type="project" value="TreeGrafter"/>
</dbReference>
<evidence type="ECO:0000256" key="1">
    <source>
        <dbReference type="ARBA" id="ARBA00023015"/>
    </source>
</evidence>
<dbReference type="InterPro" id="IPR001647">
    <property type="entry name" value="HTH_TetR"/>
</dbReference>
<evidence type="ECO:0000313" key="7">
    <source>
        <dbReference type="Proteomes" id="UP000824005"/>
    </source>
</evidence>
<dbReference type="PANTHER" id="PTHR30055">
    <property type="entry name" value="HTH-TYPE TRANSCRIPTIONAL REGULATOR RUTR"/>
    <property type="match status" value="1"/>
</dbReference>
<dbReference type="EMBL" id="DXDC01000103">
    <property type="protein sequence ID" value="HIY65318.1"/>
    <property type="molecule type" value="Genomic_DNA"/>
</dbReference>
<dbReference type="Proteomes" id="UP000824005">
    <property type="component" value="Unassembled WGS sequence"/>
</dbReference>
<dbReference type="PROSITE" id="PS50977">
    <property type="entry name" value="HTH_TETR_2"/>
    <property type="match status" value="1"/>
</dbReference>
<dbReference type="PANTHER" id="PTHR30055:SF238">
    <property type="entry name" value="MYCOFACTOCIN BIOSYNTHESIS TRANSCRIPTIONAL REGULATOR MFTR-RELATED"/>
    <property type="match status" value="1"/>
</dbReference>
<evidence type="ECO:0000256" key="2">
    <source>
        <dbReference type="ARBA" id="ARBA00023125"/>
    </source>
</evidence>
<organism evidence="6 7">
    <name type="scientific">Candidatus Agrococcus pullicola</name>
    <dbReference type="NCBI Taxonomy" id="2838429"/>
    <lineage>
        <taxon>Bacteria</taxon>
        <taxon>Bacillati</taxon>
        <taxon>Actinomycetota</taxon>
        <taxon>Actinomycetes</taxon>
        <taxon>Micrococcales</taxon>
        <taxon>Microbacteriaceae</taxon>
        <taxon>Agrococcus</taxon>
    </lineage>
</organism>
<evidence type="ECO:0000256" key="3">
    <source>
        <dbReference type="ARBA" id="ARBA00023163"/>
    </source>
</evidence>
<sequence>MKRGPGRPKVSSVETLSEAAIELFLEVGFERVSIDDIAGRAGVSRGTFFTYFPGGKADALWCRVRPTLDAVQPSPDGPPVRACADALARAVEPWEDRVPQVLRDAEAMGATEVLLASAGVHAAELSAVLAHRIAVGEDILPESNRASGVAGALIGAAFGAIGAWVRAPEGTAEAAVRASVEPLVEPLER</sequence>
<comment type="caution">
    <text evidence="6">The sequence shown here is derived from an EMBL/GenBank/DDBJ whole genome shotgun (WGS) entry which is preliminary data.</text>
</comment>
<dbReference type="GO" id="GO:0000976">
    <property type="term" value="F:transcription cis-regulatory region binding"/>
    <property type="evidence" value="ECO:0007669"/>
    <property type="project" value="TreeGrafter"/>
</dbReference>
<gene>
    <name evidence="6" type="ORF">H9830_03445</name>
</gene>
<evidence type="ECO:0000313" key="6">
    <source>
        <dbReference type="EMBL" id="HIY65318.1"/>
    </source>
</evidence>
<feature type="domain" description="HTH tetR-type" evidence="5">
    <location>
        <begin position="10"/>
        <end position="70"/>
    </location>
</feature>
<proteinExistence type="predicted"/>
<name>A0A9D1YTD6_9MICO</name>
<reference evidence="6" key="1">
    <citation type="journal article" date="2021" name="PeerJ">
        <title>Extensive microbial diversity within the chicken gut microbiome revealed by metagenomics and culture.</title>
        <authorList>
            <person name="Gilroy R."/>
            <person name="Ravi A."/>
            <person name="Getino M."/>
            <person name="Pursley I."/>
            <person name="Horton D.L."/>
            <person name="Alikhan N.F."/>
            <person name="Baker D."/>
            <person name="Gharbi K."/>
            <person name="Hall N."/>
            <person name="Watson M."/>
            <person name="Adriaenssens E.M."/>
            <person name="Foster-Nyarko E."/>
            <person name="Jarju S."/>
            <person name="Secka A."/>
            <person name="Antonio M."/>
            <person name="Oren A."/>
            <person name="Chaudhuri R.R."/>
            <person name="La Ragione R."/>
            <person name="Hildebrand F."/>
            <person name="Pallen M.J."/>
        </authorList>
    </citation>
    <scope>NUCLEOTIDE SEQUENCE</scope>
    <source>
        <strain evidence="6">ChiGjej1B1-98</strain>
    </source>
</reference>
<protein>
    <submittedName>
        <fullName evidence="6">TetR/AcrR family transcriptional regulator</fullName>
    </submittedName>
</protein>
<evidence type="ECO:0000259" key="5">
    <source>
        <dbReference type="PROSITE" id="PS50977"/>
    </source>
</evidence>
<accession>A0A9D1YTD6</accession>
<dbReference type="PRINTS" id="PR00455">
    <property type="entry name" value="HTHTETR"/>
</dbReference>
<keyword evidence="3" id="KW-0804">Transcription</keyword>
<dbReference type="Gene3D" id="1.10.357.10">
    <property type="entry name" value="Tetracycline Repressor, domain 2"/>
    <property type="match status" value="1"/>
</dbReference>
<dbReference type="AlphaFoldDB" id="A0A9D1YTD6"/>
<dbReference type="Pfam" id="PF00440">
    <property type="entry name" value="TetR_N"/>
    <property type="match status" value="1"/>
</dbReference>
<evidence type="ECO:0000256" key="4">
    <source>
        <dbReference type="PROSITE-ProRule" id="PRU00335"/>
    </source>
</evidence>
<keyword evidence="2 4" id="KW-0238">DNA-binding</keyword>
<dbReference type="InterPro" id="IPR009057">
    <property type="entry name" value="Homeodomain-like_sf"/>
</dbReference>
<dbReference type="InterPro" id="IPR050109">
    <property type="entry name" value="HTH-type_TetR-like_transc_reg"/>
</dbReference>
<reference evidence="6" key="2">
    <citation type="submission" date="2021-04" db="EMBL/GenBank/DDBJ databases">
        <authorList>
            <person name="Gilroy R."/>
        </authorList>
    </citation>
    <scope>NUCLEOTIDE SEQUENCE</scope>
    <source>
        <strain evidence="6">ChiGjej1B1-98</strain>
    </source>
</reference>